<dbReference type="Gene3D" id="3.30.1950.10">
    <property type="entry name" value="wza like domain"/>
    <property type="match status" value="1"/>
</dbReference>
<gene>
    <name evidence="5" type="ORF">SAMN04488092_12118</name>
</gene>
<name>A0A1H9KXR6_9RHOB</name>
<dbReference type="OrthoDB" id="7198507at2"/>
<keyword evidence="6" id="KW-1185">Reference proteome</keyword>
<dbReference type="PROSITE" id="PS51257">
    <property type="entry name" value="PROKAR_LIPOPROTEIN"/>
    <property type="match status" value="1"/>
</dbReference>
<evidence type="ECO:0000259" key="3">
    <source>
        <dbReference type="Pfam" id="PF02563"/>
    </source>
</evidence>
<dbReference type="InterPro" id="IPR049712">
    <property type="entry name" value="Poly_export"/>
</dbReference>
<proteinExistence type="predicted"/>
<dbReference type="InterPro" id="IPR019554">
    <property type="entry name" value="Soluble_ligand-bd"/>
</dbReference>
<evidence type="ECO:0000256" key="2">
    <source>
        <dbReference type="SAM" id="SignalP"/>
    </source>
</evidence>
<dbReference type="Gene3D" id="3.10.560.10">
    <property type="entry name" value="Outer membrane lipoprotein wza domain like"/>
    <property type="match status" value="2"/>
</dbReference>
<sequence>MQRFMPLVALCLSLLLTAGCSLPRGAALSSEILAEKHREHPSFQVVSVSRDNINVLGEWPVTGWKGSYNWINAQRGPQSPLIRTGDLLHLVIWDSQENSLLISTGTKQAKLDSLAVSTKGEVFIPYLGAVQVRNMTPDAAREKIQAALEPIVPSAQVQLSLQAGLRNSVDLVGGVSRPGTYPLPDRNYTIVSLLAQGGGISANLRNPVVRLNRGNSSYEIRAERLMSEPQLNTTLRGDDKIVVEEDQRFFTALGATGREELVYFEREHITAMEALSTIGGLSDGRANLKSVLILRDYPAKALHKNTAGPTQEQVIFTFDLTSADGLFAARKFGINPQDTVFATEAVVTSARTVLGLIGSVVGVSNAVNNISN</sequence>
<dbReference type="InterPro" id="IPR003715">
    <property type="entry name" value="Poly_export_N"/>
</dbReference>
<dbReference type="AlphaFoldDB" id="A0A1H9KXR6"/>
<dbReference type="Proteomes" id="UP000198634">
    <property type="component" value="Unassembled WGS sequence"/>
</dbReference>
<dbReference type="PANTHER" id="PTHR33619">
    <property type="entry name" value="POLYSACCHARIDE EXPORT PROTEIN GFCE-RELATED"/>
    <property type="match status" value="1"/>
</dbReference>
<evidence type="ECO:0000259" key="4">
    <source>
        <dbReference type="Pfam" id="PF10531"/>
    </source>
</evidence>
<organism evidence="5 6">
    <name type="scientific">Thalassovita taeanensis</name>
    <dbReference type="NCBI Taxonomy" id="657014"/>
    <lineage>
        <taxon>Bacteria</taxon>
        <taxon>Pseudomonadati</taxon>
        <taxon>Pseudomonadota</taxon>
        <taxon>Alphaproteobacteria</taxon>
        <taxon>Rhodobacterales</taxon>
        <taxon>Roseobacteraceae</taxon>
        <taxon>Thalassovita</taxon>
    </lineage>
</organism>
<dbReference type="STRING" id="657014.SAMN04488092_12118"/>
<feature type="domain" description="Soluble ligand binding" evidence="4">
    <location>
        <begin position="169"/>
        <end position="205"/>
    </location>
</feature>
<dbReference type="GO" id="GO:0015159">
    <property type="term" value="F:polysaccharide transmembrane transporter activity"/>
    <property type="evidence" value="ECO:0007669"/>
    <property type="project" value="InterPro"/>
</dbReference>
<evidence type="ECO:0000313" key="6">
    <source>
        <dbReference type="Proteomes" id="UP000198634"/>
    </source>
</evidence>
<dbReference type="Pfam" id="PF10531">
    <property type="entry name" value="SLBB"/>
    <property type="match status" value="1"/>
</dbReference>
<evidence type="ECO:0000256" key="1">
    <source>
        <dbReference type="ARBA" id="ARBA00022729"/>
    </source>
</evidence>
<reference evidence="5 6" key="1">
    <citation type="submission" date="2016-10" db="EMBL/GenBank/DDBJ databases">
        <authorList>
            <person name="de Groot N.N."/>
        </authorList>
    </citation>
    <scope>NUCLEOTIDE SEQUENCE [LARGE SCALE GENOMIC DNA]</scope>
    <source>
        <strain evidence="5 6">DSM 22007</strain>
    </source>
</reference>
<protein>
    <submittedName>
        <fullName evidence="5">Polysaccharide export outer membrane protein</fullName>
    </submittedName>
</protein>
<dbReference type="PANTHER" id="PTHR33619:SF3">
    <property type="entry name" value="POLYSACCHARIDE EXPORT PROTEIN GFCE-RELATED"/>
    <property type="match status" value="1"/>
</dbReference>
<dbReference type="Pfam" id="PF02563">
    <property type="entry name" value="Poly_export"/>
    <property type="match status" value="1"/>
</dbReference>
<dbReference type="EMBL" id="FOEP01000021">
    <property type="protein sequence ID" value="SER03789.1"/>
    <property type="molecule type" value="Genomic_DNA"/>
</dbReference>
<keyword evidence="1 2" id="KW-0732">Signal</keyword>
<accession>A0A1H9KXR6</accession>
<feature type="domain" description="Polysaccharide export protein N-terminal" evidence="3">
    <location>
        <begin position="78"/>
        <end position="161"/>
    </location>
</feature>
<evidence type="ECO:0000313" key="5">
    <source>
        <dbReference type="EMBL" id="SER03789.1"/>
    </source>
</evidence>
<feature type="signal peptide" evidence="2">
    <location>
        <begin position="1"/>
        <end position="26"/>
    </location>
</feature>
<feature type="chain" id="PRO_5009301044" evidence="2">
    <location>
        <begin position="27"/>
        <end position="372"/>
    </location>
</feature>